<dbReference type="CDD" id="cd14014">
    <property type="entry name" value="STKc_PknB_like"/>
    <property type="match status" value="1"/>
</dbReference>
<evidence type="ECO:0000256" key="5">
    <source>
        <dbReference type="PROSITE-ProRule" id="PRU10141"/>
    </source>
</evidence>
<evidence type="ECO:0000256" key="4">
    <source>
        <dbReference type="ARBA" id="ARBA00022840"/>
    </source>
</evidence>
<dbReference type="InterPro" id="IPR017441">
    <property type="entry name" value="Protein_kinase_ATP_BS"/>
</dbReference>
<dbReference type="InterPro" id="IPR011009">
    <property type="entry name" value="Kinase-like_dom_sf"/>
</dbReference>
<dbReference type="InterPro" id="IPR008271">
    <property type="entry name" value="Ser/Thr_kinase_AS"/>
</dbReference>
<dbReference type="SUPFAM" id="SSF81901">
    <property type="entry name" value="HCP-like"/>
    <property type="match status" value="1"/>
</dbReference>
<feature type="domain" description="Protein kinase" evidence="7">
    <location>
        <begin position="15"/>
        <end position="274"/>
    </location>
</feature>
<feature type="region of interest" description="Disordered" evidence="6">
    <location>
        <begin position="279"/>
        <end position="308"/>
    </location>
</feature>
<proteinExistence type="predicted"/>
<dbReference type="Pfam" id="PF13424">
    <property type="entry name" value="TPR_12"/>
    <property type="match status" value="1"/>
</dbReference>
<keyword evidence="4 5" id="KW-0067">ATP-binding</keyword>
<evidence type="ECO:0000256" key="2">
    <source>
        <dbReference type="ARBA" id="ARBA00022741"/>
    </source>
</evidence>
<dbReference type="GO" id="GO:0005524">
    <property type="term" value="F:ATP binding"/>
    <property type="evidence" value="ECO:0007669"/>
    <property type="project" value="UniProtKB-UniRule"/>
</dbReference>
<dbReference type="InterPro" id="IPR000719">
    <property type="entry name" value="Prot_kinase_dom"/>
</dbReference>
<dbReference type="Gene3D" id="1.10.510.10">
    <property type="entry name" value="Transferase(Phosphotransferase) domain 1"/>
    <property type="match status" value="1"/>
</dbReference>
<evidence type="ECO:0000256" key="1">
    <source>
        <dbReference type="ARBA" id="ARBA00022679"/>
    </source>
</evidence>
<gene>
    <name evidence="8" type="ORF">DVA86_03000</name>
</gene>
<dbReference type="KEGG" id="sarm:DVA86_03000"/>
<dbReference type="Gene3D" id="1.25.40.10">
    <property type="entry name" value="Tetratricopeptide repeat domain"/>
    <property type="match status" value="1"/>
</dbReference>
<feature type="compositionally biased region" description="Low complexity" evidence="6">
    <location>
        <begin position="298"/>
        <end position="308"/>
    </location>
</feature>
<sequence length="487" mass="51954">MEGLQAGDPREVGPYRLLKRLGGGGMGRVFLGRSRGGRLVAVKVVRPELALDAGFRRRFAREVTAARRVGGFYTAHVVDADPAADPPWLATAYIPGPSLQDAVDQHGPLPERALGLLTAGLAEGLAAVHDCEMVHRDLKPGNVLLAADGPRLIDFGIARAAEDTQLTGTGMTIGTSGFMAPEHLLGNHAGPASDVFSLGAVLAYAATGRLPFGAGAPHAVNYRVVHEHPNLSGLPAALAALVADCLAKDAALRPTLAQILDQVPAPDDLGTSWLPPTLTTVIDERNVTPPTPDDTGSPETGPEGEGLPQHVDALNALALLEWDAGNGEEARRLFRQAIEAGGTPEQTARALVDLGWRETEDGNPDEGRRLYQQAVETGPLWHQGHALNCWGLLERDAGNAEEARELFKRAIETGQWGIVLAASWNQAVIEVGAGGLEEARRLLQQAIEADGPSKQRADVLMYWADVERDAGNHERARELYKQVLEVK</sequence>
<dbReference type="PANTHER" id="PTHR43289:SF34">
    <property type="entry name" value="SERINE_THREONINE-PROTEIN KINASE YBDM-RELATED"/>
    <property type="match status" value="1"/>
</dbReference>
<feature type="binding site" evidence="5">
    <location>
        <position position="43"/>
    </location>
    <ligand>
        <name>ATP</name>
        <dbReference type="ChEBI" id="CHEBI:30616"/>
    </ligand>
</feature>
<dbReference type="Gene3D" id="3.30.200.20">
    <property type="entry name" value="Phosphorylase Kinase, domain 1"/>
    <property type="match status" value="1"/>
</dbReference>
<organism evidence="8 9">
    <name type="scientific">Streptomyces armeniacus</name>
    <dbReference type="NCBI Taxonomy" id="83291"/>
    <lineage>
        <taxon>Bacteria</taxon>
        <taxon>Bacillati</taxon>
        <taxon>Actinomycetota</taxon>
        <taxon>Actinomycetes</taxon>
        <taxon>Kitasatosporales</taxon>
        <taxon>Streptomycetaceae</taxon>
        <taxon>Streptomyces</taxon>
    </lineage>
</organism>
<dbReference type="PROSITE" id="PS00108">
    <property type="entry name" value="PROTEIN_KINASE_ST"/>
    <property type="match status" value="1"/>
</dbReference>
<dbReference type="InterPro" id="IPR011990">
    <property type="entry name" value="TPR-like_helical_dom_sf"/>
</dbReference>
<dbReference type="EMBL" id="CP031320">
    <property type="protein sequence ID" value="AXK31770.1"/>
    <property type="molecule type" value="Genomic_DNA"/>
</dbReference>
<dbReference type="RefSeq" id="WP_208875539.1">
    <property type="nucleotide sequence ID" value="NZ_CP031320.1"/>
</dbReference>
<dbReference type="PANTHER" id="PTHR43289">
    <property type="entry name" value="MITOGEN-ACTIVATED PROTEIN KINASE KINASE KINASE 20-RELATED"/>
    <property type="match status" value="1"/>
</dbReference>
<evidence type="ECO:0000256" key="3">
    <source>
        <dbReference type="ARBA" id="ARBA00022777"/>
    </source>
</evidence>
<evidence type="ECO:0000259" key="7">
    <source>
        <dbReference type="PROSITE" id="PS50011"/>
    </source>
</evidence>
<dbReference type="Pfam" id="PF13432">
    <property type="entry name" value="TPR_16"/>
    <property type="match status" value="1"/>
</dbReference>
<name>A0A345XJF4_9ACTN</name>
<keyword evidence="2 5" id="KW-0547">Nucleotide-binding</keyword>
<keyword evidence="1" id="KW-0808">Transferase</keyword>
<dbReference type="Proteomes" id="UP000254425">
    <property type="component" value="Chromosome"/>
</dbReference>
<keyword evidence="9" id="KW-1185">Reference proteome</keyword>
<dbReference type="GO" id="GO:0004674">
    <property type="term" value="F:protein serine/threonine kinase activity"/>
    <property type="evidence" value="ECO:0007669"/>
    <property type="project" value="UniProtKB-KW"/>
</dbReference>
<dbReference type="AlphaFoldDB" id="A0A345XJF4"/>
<dbReference type="SUPFAM" id="SSF56112">
    <property type="entry name" value="Protein kinase-like (PK-like)"/>
    <property type="match status" value="1"/>
</dbReference>
<dbReference type="Pfam" id="PF00069">
    <property type="entry name" value="Pkinase"/>
    <property type="match status" value="1"/>
</dbReference>
<evidence type="ECO:0000256" key="6">
    <source>
        <dbReference type="SAM" id="MobiDB-lite"/>
    </source>
</evidence>
<evidence type="ECO:0000313" key="8">
    <source>
        <dbReference type="EMBL" id="AXK31770.1"/>
    </source>
</evidence>
<dbReference type="PROSITE" id="PS50011">
    <property type="entry name" value="PROTEIN_KINASE_DOM"/>
    <property type="match status" value="1"/>
</dbReference>
<keyword evidence="3 8" id="KW-0418">Kinase</keyword>
<dbReference type="PROSITE" id="PS00107">
    <property type="entry name" value="PROTEIN_KINASE_ATP"/>
    <property type="match status" value="1"/>
</dbReference>
<reference evidence="8 9" key="1">
    <citation type="submission" date="2018-07" db="EMBL/GenBank/DDBJ databases">
        <title>Draft genome of the type strain Streptomyces armeniacus ATCC 15676.</title>
        <authorList>
            <person name="Labana P."/>
            <person name="Gosse J.T."/>
            <person name="Boddy C.N."/>
        </authorList>
    </citation>
    <scope>NUCLEOTIDE SEQUENCE [LARGE SCALE GENOMIC DNA]</scope>
    <source>
        <strain evidence="8 9">ATCC 15676</strain>
    </source>
</reference>
<evidence type="ECO:0000313" key="9">
    <source>
        <dbReference type="Proteomes" id="UP000254425"/>
    </source>
</evidence>
<keyword evidence="8" id="KW-0723">Serine/threonine-protein kinase</keyword>
<protein>
    <submittedName>
        <fullName evidence="8">Serine/threonine protein kinase</fullName>
    </submittedName>
</protein>
<accession>A0A345XJF4</accession>
<dbReference type="SMART" id="SM00220">
    <property type="entry name" value="S_TKc"/>
    <property type="match status" value="1"/>
</dbReference>